<name>A0ABT0R9I7_9BACT</name>
<evidence type="ECO:0000313" key="1">
    <source>
        <dbReference type="EMBL" id="MCL6657565.1"/>
    </source>
</evidence>
<reference evidence="1 2" key="1">
    <citation type="submission" date="2022-03" db="EMBL/GenBank/DDBJ databases">
        <title>Taxonomic description of new species and reclassification of some bacterial strains.</title>
        <authorList>
            <person name="Ndongo S."/>
        </authorList>
    </citation>
    <scope>NUCLEOTIDE SEQUENCE [LARGE SCALE GENOMIC DNA]</scope>
    <source>
        <strain evidence="1 2">Marseille-P6666</strain>
    </source>
</reference>
<dbReference type="Proteomes" id="UP001202031">
    <property type="component" value="Unassembled WGS sequence"/>
</dbReference>
<comment type="caution">
    <text evidence="1">The sequence shown here is derived from an EMBL/GenBank/DDBJ whole genome shotgun (WGS) entry which is preliminary data.</text>
</comment>
<gene>
    <name evidence="1" type="ORF">M8N44_09605</name>
</gene>
<organism evidence="1 2">
    <name type="scientific">Akkermansia massiliensis</name>
    <dbReference type="NCBI Taxonomy" id="2927224"/>
    <lineage>
        <taxon>Bacteria</taxon>
        <taxon>Pseudomonadati</taxon>
        <taxon>Verrucomicrobiota</taxon>
        <taxon>Verrucomicrobiia</taxon>
        <taxon>Verrucomicrobiales</taxon>
        <taxon>Akkermansiaceae</taxon>
        <taxon>Akkermansia</taxon>
    </lineage>
</organism>
<accession>A0ABT0R9I7</accession>
<dbReference type="EMBL" id="JAMGSI010000002">
    <property type="protein sequence ID" value="MCL6657565.1"/>
    <property type="molecule type" value="Genomic_DNA"/>
</dbReference>
<dbReference type="GeneID" id="84024119"/>
<proteinExistence type="predicted"/>
<protein>
    <submittedName>
        <fullName evidence="1">Uncharacterized protein</fullName>
    </submittedName>
</protein>
<dbReference type="RefSeq" id="WP_146021141.1">
    <property type="nucleotide sequence ID" value="NZ_CP072027.1"/>
</dbReference>
<sequence length="153" mass="17476">MNNQISPEEAFKAATEASQQNKPDALQFAVMISHGKGETRAPIFAGQNGVTIHPLMEKILANKNIKTIACFHETGHIKSVYILSPLRRIFRVKTGNKECNFIHFFTSDITILRTSTGHHELKTLNPNMIKMNKSREEILEEWKKKEKNEKDIC</sequence>
<evidence type="ECO:0000313" key="2">
    <source>
        <dbReference type="Proteomes" id="UP001202031"/>
    </source>
</evidence>
<keyword evidence="2" id="KW-1185">Reference proteome</keyword>